<evidence type="ECO:0000256" key="3">
    <source>
        <dbReference type="ARBA" id="ARBA00022679"/>
    </source>
</evidence>
<protein>
    <submittedName>
        <fullName evidence="5">Methyltransferase domain-containing protein</fullName>
    </submittedName>
</protein>
<evidence type="ECO:0000259" key="4">
    <source>
        <dbReference type="Pfam" id="PF08241"/>
    </source>
</evidence>
<proteinExistence type="inferred from homology"/>
<sequence length="261" mass="29279">MQAVGASRRDRRTRLQRARAFQVADETYERFRPEYPEAIVSAVAARAPHGGHVVDCGAGTGKFTRLLAARGLDITAIEPAAAMADQLRRTCDTPPLAARVRVEQARGEETGLPESCADVVTYAQAWHWVDEQAAAAEAARILRPDGTLALIWNQFATDVPWVHRLTRIMRSGDVHLTRGYRDLPPYFGVPERITSSFSQRLLPDEVMALARTRSSYLAASAATRARMQDNLRWYLRDHLGYGEADPIELPYTCVAWLYRRD</sequence>
<evidence type="ECO:0000313" key="5">
    <source>
        <dbReference type="EMBL" id="SEA70684.1"/>
    </source>
</evidence>
<name>A0A1H4DD82_9ACTO</name>
<organism evidence="5 6">
    <name type="scientific">Bowdeniella nasicola</name>
    <dbReference type="NCBI Taxonomy" id="208480"/>
    <lineage>
        <taxon>Bacteria</taxon>
        <taxon>Bacillati</taxon>
        <taxon>Actinomycetota</taxon>
        <taxon>Actinomycetes</taxon>
        <taxon>Actinomycetales</taxon>
        <taxon>Actinomycetaceae</taxon>
        <taxon>Bowdeniella</taxon>
    </lineage>
</organism>
<dbReference type="Pfam" id="PF08241">
    <property type="entry name" value="Methyltransf_11"/>
    <property type="match status" value="1"/>
</dbReference>
<evidence type="ECO:0000256" key="1">
    <source>
        <dbReference type="ARBA" id="ARBA00008361"/>
    </source>
</evidence>
<feature type="domain" description="Methyltransferase type 11" evidence="4">
    <location>
        <begin position="54"/>
        <end position="149"/>
    </location>
</feature>
<comment type="similarity">
    <text evidence="1">Belongs to the methyltransferase superfamily.</text>
</comment>
<dbReference type="PANTHER" id="PTHR44942">
    <property type="entry name" value="METHYLTRANSF_11 DOMAIN-CONTAINING PROTEIN"/>
    <property type="match status" value="1"/>
</dbReference>
<evidence type="ECO:0000313" key="6">
    <source>
        <dbReference type="Proteomes" id="UP000199288"/>
    </source>
</evidence>
<dbReference type="Gene3D" id="3.40.50.150">
    <property type="entry name" value="Vaccinia Virus protein VP39"/>
    <property type="match status" value="1"/>
</dbReference>
<dbReference type="InterPro" id="IPR051052">
    <property type="entry name" value="Diverse_substrate_MTase"/>
</dbReference>
<dbReference type="InterPro" id="IPR013216">
    <property type="entry name" value="Methyltransf_11"/>
</dbReference>
<dbReference type="CDD" id="cd02440">
    <property type="entry name" value="AdoMet_MTases"/>
    <property type="match status" value="1"/>
</dbReference>
<reference evidence="6" key="1">
    <citation type="submission" date="2016-10" db="EMBL/GenBank/DDBJ databases">
        <authorList>
            <person name="Varghese N."/>
            <person name="Submissions S."/>
        </authorList>
    </citation>
    <scope>NUCLEOTIDE SEQUENCE [LARGE SCALE GENOMIC DNA]</scope>
    <source>
        <strain evidence="6">KPR-1</strain>
    </source>
</reference>
<dbReference type="EMBL" id="FNQV01000016">
    <property type="protein sequence ID" value="SEA70684.1"/>
    <property type="molecule type" value="Genomic_DNA"/>
</dbReference>
<dbReference type="InterPro" id="IPR029063">
    <property type="entry name" value="SAM-dependent_MTases_sf"/>
</dbReference>
<dbReference type="AlphaFoldDB" id="A0A1H4DD82"/>
<keyword evidence="3 5" id="KW-0808">Transferase</keyword>
<dbReference type="SUPFAM" id="SSF53335">
    <property type="entry name" value="S-adenosyl-L-methionine-dependent methyltransferases"/>
    <property type="match status" value="1"/>
</dbReference>
<accession>A0A1H4DD82</accession>
<keyword evidence="2 5" id="KW-0489">Methyltransferase</keyword>
<evidence type="ECO:0000256" key="2">
    <source>
        <dbReference type="ARBA" id="ARBA00022603"/>
    </source>
</evidence>
<dbReference type="GO" id="GO:0008757">
    <property type="term" value="F:S-adenosylmethionine-dependent methyltransferase activity"/>
    <property type="evidence" value="ECO:0007669"/>
    <property type="project" value="InterPro"/>
</dbReference>
<dbReference type="PANTHER" id="PTHR44942:SF4">
    <property type="entry name" value="METHYLTRANSFERASE TYPE 11 DOMAIN-CONTAINING PROTEIN"/>
    <property type="match status" value="1"/>
</dbReference>
<gene>
    <name evidence="5" type="ORF">SAMN02910418_02209</name>
</gene>
<dbReference type="GO" id="GO:0032259">
    <property type="term" value="P:methylation"/>
    <property type="evidence" value="ECO:0007669"/>
    <property type="project" value="UniProtKB-KW"/>
</dbReference>
<keyword evidence="6" id="KW-1185">Reference proteome</keyword>
<dbReference type="Proteomes" id="UP000199288">
    <property type="component" value="Unassembled WGS sequence"/>
</dbReference>